<reference evidence="5" key="1">
    <citation type="journal article" date="2021" name="Nat. Commun.">
        <title>Genomic analyses provide insights into spinach domestication and the genetic basis of agronomic traits.</title>
        <authorList>
            <person name="Cai X."/>
            <person name="Sun X."/>
            <person name="Xu C."/>
            <person name="Sun H."/>
            <person name="Wang X."/>
            <person name="Ge C."/>
            <person name="Zhang Z."/>
            <person name="Wang Q."/>
            <person name="Fei Z."/>
            <person name="Jiao C."/>
            <person name="Wang Q."/>
        </authorList>
    </citation>
    <scope>NUCLEOTIDE SEQUENCE [LARGE SCALE GENOMIC DNA]</scope>
    <source>
        <strain evidence="5">cv. Varoflay</strain>
    </source>
</reference>
<evidence type="ECO:0000256" key="1">
    <source>
        <dbReference type="ARBA" id="ARBA00004123"/>
    </source>
</evidence>
<evidence type="ECO:0000259" key="4">
    <source>
        <dbReference type="PROSITE" id="PS51138"/>
    </source>
</evidence>
<protein>
    <submittedName>
        <fullName evidence="6">Protein EMSY-LIKE 1 isoform X1</fullName>
    </submittedName>
</protein>
<dbReference type="AlphaFoldDB" id="A0A9R0IA00"/>
<name>A0A9R0IA00_SPIOL</name>
<dbReference type="RefSeq" id="XP_021845238.2">
    <property type="nucleotide sequence ID" value="XM_021989546.2"/>
</dbReference>
<dbReference type="Gene3D" id="1.10.1240.40">
    <property type="entry name" value="ENT domain"/>
    <property type="match status" value="1"/>
</dbReference>
<feature type="region of interest" description="Disordered" evidence="3">
    <location>
        <begin position="122"/>
        <end position="175"/>
    </location>
</feature>
<dbReference type="InterPro" id="IPR033485">
    <property type="entry name" value="EMSY-LIKE_plant"/>
</dbReference>
<evidence type="ECO:0000256" key="2">
    <source>
        <dbReference type="ARBA" id="ARBA00023242"/>
    </source>
</evidence>
<keyword evidence="5" id="KW-1185">Reference proteome</keyword>
<comment type="subcellular location">
    <subcellularLocation>
        <location evidence="1">Nucleus</location>
    </subcellularLocation>
</comment>
<feature type="region of interest" description="Disordered" evidence="3">
    <location>
        <begin position="275"/>
        <end position="295"/>
    </location>
</feature>
<dbReference type="SMART" id="SM01191">
    <property type="entry name" value="ENT"/>
    <property type="match status" value="1"/>
</dbReference>
<dbReference type="KEGG" id="soe:110785104"/>
<gene>
    <name evidence="6" type="primary">LOC110785104</name>
</gene>
<dbReference type="GO" id="GO:0005634">
    <property type="term" value="C:nucleus"/>
    <property type="evidence" value="ECO:0000318"/>
    <property type="project" value="GO_Central"/>
</dbReference>
<dbReference type="SMART" id="SM00743">
    <property type="entry name" value="Agenet"/>
    <property type="match status" value="1"/>
</dbReference>
<dbReference type="PANTHER" id="PTHR33432">
    <property type="entry name" value="PROTEIN EMSY-LIKE 4"/>
    <property type="match status" value="1"/>
</dbReference>
<accession>A0A9R0IA00</accession>
<dbReference type="SUPFAM" id="SSF63748">
    <property type="entry name" value="Tudor/PWWP/MBT"/>
    <property type="match status" value="1"/>
</dbReference>
<dbReference type="InterPro" id="IPR036142">
    <property type="entry name" value="ENT_dom-like_sf"/>
</dbReference>
<dbReference type="GO" id="GO:0050832">
    <property type="term" value="P:defense response to fungus"/>
    <property type="evidence" value="ECO:0007669"/>
    <property type="project" value="InterPro"/>
</dbReference>
<evidence type="ECO:0000256" key="3">
    <source>
        <dbReference type="SAM" id="MobiDB-lite"/>
    </source>
</evidence>
<dbReference type="Pfam" id="PF03735">
    <property type="entry name" value="ENT"/>
    <property type="match status" value="1"/>
</dbReference>
<evidence type="ECO:0000313" key="6">
    <source>
        <dbReference type="RefSeq" id="XP_021845238.2"/>
    </source>
</evidence>
<dbReference type="InterPro" id="IPR014002">
    <property type="entry name" value="Agenet_dom_plant"/>
</dbReference>
<dbReference type="PROSITE" id="PS51138">
    <property type="entry name" value="ENT"/>
    <property type="match status" value="1"/>
</dbReference>
<feature type="region of interest" description="Disordered" evidence="3">
    <location>
        <begin position="1"/>
        <end position="21"/>
    </location>
</feature>
<proteinExistence type="predicted"/>
<reference evidence="6" key="2">
    <citation type="submission" date="2025-08" db="UniProtKB">
        <authorList>
            <consortium name="RefSeq"/>
        </authorList>
    </citation>
    <scope>IDENTIFICATION</scope>
    <source>
        <tissue evidence="6">Leaf</tissue>
    </source>
</reference>
<feature type="compositionally biased region" description="Polar residues" evidence="3">
    <location>
        <begin position="122"/>
        <end position="140"/>
    </location>
</feature>
<keyword evidence="2" id="KW-0539">Nucleus</keyword>
<dbReference type="GeneID" id="110785104"/>
<feature type="domain" description="ENT" evidence="4">
    <location>
        <begin position="50"/>
        <end position="137"/>
    </location>
</feature>
<organism evidence="5 6">
    <name type="scientific">Spinacia oleracea</name>
    <name type="common">Spinach</name>
    <dbReference type="NCBI Taxonomy" id="3562"/>
    <lineage>
        <taxon>Eukaryota</taxon>
        <taxon>Viridiplantae</taxon>
        <taxon>Streptophyta</taxon>
        <taxon>Embryophyta</taxon>
        <taxon>Tracheophyta</taxon>
        <taxon>Spermatophyta</taxon>
        <taxon>Magnoliopsida</taxon>
        <taxon>eudicotyledons</taxon>
        <taxon>Gunneridae</taxon>
        <taxon>Pentapetalae</taxon>
        <taxon>Caryophyllales</taxon>
        <taxon>Chenopodiaceae</taxon>
        <taxon>Chenopodioideae</taxon>
        <taxon>Anserineae</taxon>
        <taxon>Spinacia</taxon>
    </lineage>
</organism>
<dbReference type="SUPFAM" id="SSF158639">
    <property type="entry name" value="ENT-like"/>
    <property type="match status" value="1"/>
</dbReference>
<dbReference type="PANTHER" id="PTHR33432:SF27">
    <property type="entry name" value="PROTEIN EMSY-LIKE 3"/>
    <property type="match status" value="1"/>
</dbReference>
<dbReference type="Proteomes" id="UP000813463">
    <property type="component" value="Chromosome 3"/>
</dbReference>
<dbReference type="CDD" id="cd20404">
    <property type="entry name" value="Tudor_Agenet_AtEML-like"/>
    <property type="match status" value="1"/>
</dbReference>
<dbReference type="InterPro" id="IPR005491">
    <property type="entry name" value="ENT_dom"/>
</dbReference>
<sequence>MDYEPCPSEISDTDEDLPPPQNRVQRAPHILGNGNSMLGSGPYRRVQGDMEHQIHHLEKEAYCAVLRAFKAQSDAISWEKEGLITELRKELRVSDDEHRELLVRVNNDDIICRIREWRQAGGQQALGSSRPVNDVSSPTPVSRKKQRTAPSLPTHPVPPPAGAVGPRGRKPRQFPYSNHAAHETAIPGKGEELVGMKVLTRWPDDNHFYEAIVSRYNASDGRHELVYATQTPEESFEWVNLREIPSEDIRWVNDGPGFSHRGGGLGENRPKNHIGAVPGAGRKSNRSETQNGAGNMTDDIEILHTDTLIKEVEKVVAASNPDRLEIEKAKKMLKEHEQALIDAISRLTYVSDGDSAVTSTRWRSTILA</sequence>
<dbReference type="Gene3D" id="2.30.30.140">
    <property type="match status" value="1"/>
</dbReference>
<evidence type="ECO:0000313" key="5">
    <source>
        <dbReference type="Proteomes" id="UP000813463"/>
    </source>
</evidence>